<evidence type="ECO:0000256" key="1">
    <source>
        <dbReference type="SAM" id="MobiDB-lite"/>
    </source>
</evidence>
<protein>
    <submittedName>
        <fullName evidence="2">Uncharacterized protein</fullName>
    </submittedName>
</protein>
<feature type="region of interest" description="Disordered" evidence="1">
    <location>
        <begin position="74"/>
        <end position="103"/>
    </location>
</feature>
<dbReference type="VEuPathDB" id="FungiDB:UMAG_12214"/>
<accession>A0A0D1DWR3</accession>
<gene>
    <name evidence="2" type="ORF">UMAG_12214</name>
</gene>
<dbReference type="RefSeq" id="XP_011389851.1">
    <property type="nucleotide sequence ID" value="XM_011391549.1"/>
</dbReference>
<proteinExistence type="predicted"/>
<dbReference type="Proteomes" id="UP000000561">
    <property type="component" value="Chromosome 8"/>
</dbReference>
<organism evidence="2 3">
    <name type="scientific">Mycosarcoma maydis</name>
    <name type="common">Corn smut fungus</name>
    <name type="synonym">Ustilago maydis</name>
    <dbReference type="NCBI Taxonomy" id="5270"/>
    <lineage>
        <taxon>Eukaryota</taxon>
        <taxon>Fungi</taxon>
        <taxon>Dikarya</taxon>
        <taxon>Basidiomycota</taxon>
        <taxon>Ustilaginomycotina</taxon>
        <taxon>Ustilaginomycetes</taxon>
        <taxon>Ustilaginales</taxon>
        <taxon>Ustilaginaceae</taxon>
        <taxon>Mycosarcoma</taxon>
    </lineage>
</organism>
<evidence type="ECO:0000313" key="3">
    <source>
        <dbReference type="Proteomes" id="UP000000561"/>
    </source>
</evidence>
<dbReference type="InParanoid" id="A0A0D1DWR3"/>
<sequence length="103" mass="11128">MLAYLHERRMCAVAARLRTGALARVLQPRDCGEADSADFARRHGAERHGGYGYHRLHRCGVDATTAVASMSSTAKLAISRSQRRRSTSGSAETRRSGGAADAR</sequence>
<dbReference type="EMBL" id="CM003147">
    <property type="protein sequence ID" value="KIS68629.1"/>
    <property type="molecule type" value="Genomic_DNA"/>
</dbReference>
<reference evidence="2 3" key="1">
    <citation type="journal article" date="2006" name="Nature">
        <title>Insights from the genome of the biotrophic fungal plant pathogen Ustilago maydis.</title>
        <authorList>
            <person name="Kamper J."/>
            <person name="Kahmann R."/>
            <person name="Bolker M."/>
            <person name="Ma L.J."/>
            <person name="Brefort T."/>
            <person name="Saville B.J."/>
            <person name="Banuett F."/>
            <person name="Kronstad J.W."/>
            <person name="Gold S.E."/>
            <person name="Muller O."/>
            <person name="Perlin M.H."/>
            <person name="Wosten H.A."/>
            <person name="de Vries R."/>
            <person name="Ruiz-Herrera J."/>
            <person name="Reynaga-Pena C.G."/>
            <person name="Snetselaar K."/>
            <person name="McCann M."/>
            <person name="Perez-Martin J."/>
            <person name="Feldbrugge M."/>
            <person name="Basse C.W."/>
            <person name="Steinberg G."/>
            <person name="Ibeas J.I."/>
            <person name="Holloman W."/>
            <person name="Guzman P."/>
            <person name="Farman M."/>
            <person name="Stajich J.E."/>
            <person name="Sentandreu R."/>
            <person name="Gonzalez-Prieto J.M."/>
            <person name="Kennell J.C."/>
            <person name="Molina L."/>
            <person name="Schirawski J."/>
            <person name="Mendoza-Mendoza A."/>
            <person name="Greilinger D."/>
            <person name="Munch K."/>
            <person name="Rossel N."/>
            <person name="Scherer M."/>
            <person name="Vranes M."/>
            <person name="Ladendorf O."/>
            <person name="Vincon V."/>
            <person name="Fuchs U."/>
            <person name="Sandrock B."/>
            <person name="Meng S."/>
            <person name="Ho E.C."/>
            <person name="Cahill M.J."/>
            <person name="Boyce K.J."/>
            <person name="Klose J."/>
            <person name="Klosterman S.J."/>
            <person name="Deelstra H.J."/>
            <person name="Ortiz-Castellanos L."/>
            <person name="Li W."/>
            <person name="Sanchez-Alonso P."/>
            <person name="Schreier P.H."/>
            <person name="Hauser-Hahn I."/>
            <person name="Vaupel M."/>
            <person name="Koopmann E."/>
            <person name="Friedrich G."/>
            <person name="Voss H."/>
            <person name="Schluter T."/>
            <person name="Margolis J."/>
            <person name="Platt D."/>
            <person name="Swimmer C."/>
            <person name="Gnirke A."/>
            <person name="Chen F."/>
            <person name="Vysotskaia V."/>
            <person name="Mannhaupt G."/>
            <person name="Guldener U."/>
            <person name="Munsterkotter M."/>
            <person name="Haase D."/>
            <person name="Oesterheld M."/>
            <person name="Mewes H.W."/>
            <person name="Mauceli E.W."/>
            <person name="DeCaprio D."/>
            <person name="Wade C.M."/>
            <person name="Butler J."/>
            <person name="Young S."/>
            <person name="Jaffe D.B."/>
            <person name="Calvo S."/>
            <person name="Nusbaum C."/>
            <person name="Galagan J."/>
            <person name="Birren B.W."/>
        </authorList>
    </citation>
    <scope>NUCLEOTIDE SEQUENCE [LARGE SCALE GENOMIC DNA]</scope>
    <source>
        <strain evidence="3">DSM 14603 / FGSC 9021 / UM521</strain>
    </source>
</reference>
<evidence type="ECO:0000313" key="2">
    <source>
        <dbReference type="EMBL" id="KIS68629.1"/>
    </source>
</evidence>
<keyword evidence="3" id="KW-1185">Reference proteome</keyword>
<dbReference type="KEGG" id="uma:UMAG_12214"/>
<name>A0A0D1DWR3_MYCMD</name>
<dbReference type="GeneID" id="23567967"/>
<dbReference type="AlphaFoldDB" id="A0A0D1DWR3"/>